<feature type="active site" description="Proton acceptor" evidence="4">
    <location>
        <position position="75"/>
    </location>
</feature>
<dbReference type="InterPro" id="IPR003697">
    <property type="entry name" value="Maf-like"/>
</dbReference>
<dbReference type="GO" id="GO:0047429">
    <property type="term" value="F:nucleoside triphosphate diphosphatase activity"/>
    <property type="evidence" value="ECO:0007669"/>
    <property type="project" value="UniProtKB-EC"/>
</dbReference>
<evidence type="ECO:0000256" key="1">
    <source>
        <dbReference type="ARBA" id="ARBA00001968"/>
    </source>
</evidence>
<dbReference type="RefSeq" id="WP_092884394.1">
    <property type="nucleotide sequence ID" value="NZ_CP061498.1"/>
</dbReference>
<comment type="similarity">
    <text evidence="4">Belongs to the Maf family.</text>
</comment>
<keyword evidence="6" id="KW-1185">Reference proteome</keyword>
<reference evidence="5 6" key="1">
    <citation type="submission" date="2016-10" db="EMBL/GenBank/DDBJ databases">
        <authorList>
            <person name="de Groot N.N."/>
        </authorList>
    </citation>
    <scope>NUCLEOTIDE SEQUENCE [LARGE SCALE GENOMIC DNA]</scope>
    <source>
        <strain evidence="5 6">CGMCC 1.8894</strain>
    </source>
</reference>
<name>A0A1H2QZ18_9RHOB</name>
<dbReference type="EMBL" id="FNOM01000001">
    <property type="protein sequence ID" value="SDW12407.1"/>
    <property type="molecule type" value="Genomic_DNA"/>
</dbReference>
<dbReference type="PANTHER" id="PTHR43213:SF5">
    <property type="entry name" value="BIFUNCTIONAL DTTP_UTP PYROPHOSPHATASE_METHYLTRANSFERASE PROTEIN-RELATED"/>
    <property type="match status" value="1"/>
</dbReference>
<evidence type="ECO:0000256" key="2">
    <source>
        <dbReference type="ARBA" id="ARBA00022801"/>
    </source>
</evidence>
<organism evidence="5 6">
    <name type="scientific">Roseicitreum antarcticum</name>
    <dbReference type="NCBI Taxonomy" id="564137"/>
    <lineage>
        <taxon>Bacteria</taxon>
        <taxon>Pseudomonadati</taxon>
        <taxon>Pseudomonadota</taxon>
        <taxon>Alphaproteobacteria</taxon>
        <taxon>Rhodobacterales</taxon>
        <taxon>Paracoccaceae</taxon>
        <taxon>Roseicitreum</taxon>
    </lineage>
</organism>
<dbReference type="PANTHER" id="PTHR43213">
    <property type="entry name" value="BIFUNCTIONAL DTTP/UTP PYROPHOSPHATASE/METHYLTRANSFERASE PROTEIN-RELATED"/>
    <property type="match status" value="1"/>
</dbReference>
<evidence type="ECO:0000313" key="6">
    <source>
        <dbReference type="Proteomes" id="UP000198539"/>
    </source>
</evidence>
<dbReference type="Gene3D" id="3.90.950.10">
    <property type="match status" value="1"/>
</dbReference>
<dbReference type="SUPFAM" id="SSF52972">
    <property type="entry name" value="ITPase-like"/>
    <property type="match status" value="1"/>
</dbReference>
<gene>
    <name evidence="5" type="ORF">SAMN04488238_101146</name>
</gene>
<protein>
    <recommendedName>
        <fullName evidence="4">Nucleoside triphosphate pyrophosphatase</fullName>
        <ecNumber evidence="4">3.6.1.9</ecNumber>
    </recommendedName>
    <alternativeName>
        <fullName evidence="4">Nucleotide pyrophosphatase</fullName>
        <shortName evidence="4">Nucleotide PPase</shortName>
    </alternativeName>
</protein>
<proteinExistence type="inferred from homology"/>
<keyword evidence="2 4" id="KW-0378">Hydrolase</keyword>
<dbReference type="EC" id="3.6.1.9" evidence="4"/>
<sequence length="198" mass="21768">MPDVILASSSMVRARLLRAAGLQVETMAPRVDEGALRESLQAEAIKPRDIADALAEAKARKVSARNPGDLVLGCDQVLVHDNCLVSKSLDIGAATQLLKKLRGGTHQLLSAACIYRNGTPLWRHIGTAHLTMREFSDEYLDRYLARNWDTVRGAVGCYHIEDEGVRLFSEVKGDQFIIMGLPLLEILNFLSTRGDIDG</sequence>
<evidence type="ECO:0000313" key="5">
    <source>
        <dbReference type="EMBL" id="SDW12407.1"/>
    </source>
</evidence>
<comment type="caution">
    <text evidence="4">Lacks conserved residue(s) required for the propagation of feature annotation.</text>
</comment>
<dbReference type="Pfam" id="PF02545">
    <property type="entry name" value="Maf"/>
    <property type="match status" value="1"/>
</dbReference>
<comment type="function">
    <text evidence="4">Nucleoside triphosphate pyrophosphatase. May have a dual role in cell division arrest and in preventing the incorporation of modified nucleotides into cellular nucleic acids.</text>
</comment>
<dbReference type="STRING" id="564137.SAMN04488238_101146"/>
<evidence type="ECO:0000256" key="3">
    <source>
        <dbReference type="ARBA" id="ARBA00023080"/>
    </source>
</evidence>
<comment type="catalytic activity">
    <reaction evidence="4">
        <text>a ribonucleoside 5'-triphosphate + H2O = a ribonucleoside 5'-phosphate + diphosphate + H(+)</text>
        <dbReference type="Rhea" id="RHEA:23996"/>
        <dbReference type="ChEBI" id="CHEBI:15377"/>
        <dbReference type="ChEBI" id="CHEBI:15378"/>
        <dbReference type="ChEBI" id="CHEBI:33019"/>
        <dbReference type="ChEBI" id="CHEBI:58043"/>
        <dbReference type="ChEBI" id="CHEBI:61557"/>
        <dbReference type="EC" id="3.6.1.9"/>
    </reaction>
</comment>
<accession>A0A1H2QZ18</accession>
<keyword evidence="3 4" id="KW-0546">Nucleotide metabolism</keyword>
<dbReference type="PIRSF" id="PIRSF006305">
    <property type="entry name" value="Maf"/>
    <property type="match status" value="1"/>
</dbReference>
<dbReference type="OrthoDB" id="9813962at2"/>
<dbReference type="GO" id="GO:0009117">
    <property type="term" value="P:nucleotide metabolic process"/>
    <property type="evidence" value="ECO:0007669"/>
    <property type="project" value="UniProtKB-KW"/>
</dbReference>
<keyword evidence="4" id="KW-0963">Cytoplasm</keyword>
<comment type="catalytic activity">
    <reaction evidence="4">
        <text>a 2'-deoxyribonucleoside 5'-triphosphate + H2O = a 2'-deoxyribonucleoside 5'-phosphate + diphosphate + H(+)</text>
        <dbReference type="Rhea" id="RHEA:44644"/>
        <dbReference type="ChEBI" id="CHEBI:15377"/>
        <dbReference type="ChEBI" id="CHEBI:15378"/>
        <dbReference type="ChEBI" id="CHEBI:33019"/>
        <dbReference type="ChEBI" id="CHEBI:61560"/>
        <dbReference type="ChEBI" id="CHEBI:65317"/>
        <dbReference type="EC" id="3.6.1.9"/>
    </reaction>
</comment>
<comment type="cofactor">
    <cofactor evidence="1 4">
        <name>a divalent metal cation</name>
        <dbReference type="ChEBI" id="CHEBI:60240"/>
    </cofactor>
</comment>
<dbReference type="AlphaFoldDB" id="A0A1H2QZ18"/>
<dbReference type="InterPro" id="IPR029001">
    <property type="entry name" value="ITPase-like_fam"/>
</dbReference>
<dbReference type="CDD" id="cd00555">
    <property type="entry name" value="Maf"/>
    <property type="match status" value="1"/>
</dbReference>
<dbReference type="HAMAP" id="MF_00528">
    <property type="entry name" value="Maf"/>
    <property type="match status" value="1"/>
</dbReference>
<dbReference type="GO" id="GO:0005737">
    <property type="term" value="C:cytoplasm"/>
    <property type="evidence" value="ECO:0007669"/>
    <property type="project" value="UniProtKB-SubCell"/>
</dbReference>
<comment type="subcellular location">
    <subcellularLocation>
        <location evidence="4">Cytoplasm</location>
    </subcellularLocation>
</comment>
<dbReference type="Proteomes" id="UP000198539">
    <property type="component" value="Unassembled WGS sequence"/>
</dbReference>
<evidence type="ECO:0000256" key="4">
    <source>
        <dbReference type="HAMAP-Rule" id="MF_00528"/>
    </source>
</evidence>